<dbReference type="AlphaFoldDB" id="W0A3C5"/>
<accession>W0A3C5</accession>
<dbReference type="RefSeq" id="WP_025290766.1">
    <property type="nucleotide sequence ID" value="NZ_CP006644.1"/>
</dbReference>
<dbReference type="PATRIC" id="fig|1123269.5.peg.690"/>
<keyword evidence="2" id="KW-1185">Reference proteome</keyword>
<gene>
    <name evidence="1" type="ORF">NX02_03525</name>
</gene>
<protein>
    <submittedName>
        <fullName evidence="1">Uncharacterized protein</fullName>
    </submittedName>
</protein>
<organism evidence="1 2">
    <name type="scientific">Sphingomonas sanxanigenens DSM 19645 = NX02</name>
    <dbReference type="NCBI Taxonomy" id="1123269"/>
    <lineage>
        <taxon>Bacteria</taxon>
        <taxon>Pseudomonadati</taxon>
        <taxon>Pseudomonadota</taxon>
        <taxon>Alphaproteobacteria</taxon>
        <taxon>Sphingomonadales</taxon>
        <taxon>Sphingomonadaceae</taxon>
        <taxon>Sphingomonas</taxon>
    </lineage>
</organism>
<dbReference type="HOGENOM" id="CLU_2496319_0_0_5"/>
<dbReference type="eggNOG" id="ENOG5031BTY">
    <property type="taxonomic scope" value="Bacteria"/>
</dbReference>
<evidence type="ECO:0000313" key="2">
    <source>
        <dbReference type="Proteomes" id="UP000018851"/>
    </source>
</evidence>
<dbReference type="KEGG" id="ssan:NX02_03525"/>
<name>W0A3C5_9SPHN</name>
<dbReference type="EMBL" id="CP006644">
    <property type="protein sequence ID" value="AHE52459.1"/>
    <property type="molecule type" value="Genomic_DNA"/>
</dbReference>
<reference evidence="1 2" key="1">
    <citation type="submission" date="2013-07" db="EMBL/GenBank/DDBJ databases">
        <title>Completed genome of Sphingomonas sanxanigenens NX02.</title>
        <authorList>
            <person name="Ma T."/>
            <person name="Huang H."/>
            <person name="Wu M."/>
            <person name="Li X."/>
            <person name="Li G."/>
        </authorList>
    </citation>
    <scope>NUCLEOTIDE SEQUENCE [LARGE SCALE GENOMIC DNA]</scope>
    <source>
        <strain evidence="1 2">NX02</strain>
    </source>
</reference>
<proteinExistence type="predicted"/>
<dbReference type="OrthoDB" id="7450571at2"/>
<sequence>MDTANTAPVERVARVLAGYELSRNGEGDMESAGEAVNKLWPDFTGAALAVLRTLREPSGRMAAVGDLAIWERMILAAIEDETISES</sequence>
<evidence type="ECO:0000313" key="1">
    <source>
        <dbReference type="EMBL" id="AHE52459.1"/>
    </source>
</evidence>
<dbReference type="Proteomes" id="UP000018851">
    <property type="component" value="Chromosome"/>
</dbReference>